<dbReference type="Pfam" id="PF07690">
    <property type="entry name" value="MFS_1"/>
    <property type="match status" value="1"/>
</dbReference>
<dbReference type="OrthoDB" id="7876195at2"/>
<keyword evidence="6" id="KW-1185">Reference proteome</keyword>
<keyword evidence="1 4" id="KW-0812">Transmembrane</keyword>
<dbReference type="Proteomes" id="UP000219621">
    <property type="component" value="Unassembled WGS sequence"/>
</dbReference>
<feature type="transmembrane region" description="Helical" evidence="4">
    <location>
        <begin position="259"/>
        <end position="277"/>
    </location>
</feature>
<dbReference type="AlphaFoldDB" id="A0A286GDL7"/>
<feature type="transmembrane region" description="Helical" evidence="4">
    <location>
        <begin position="380"/>
        <end position="402"/>
    </location>
</feature>
<dbReference type="GO" id="GO:0022857">
    <property type="term" value="F:transmembrane transporter activity"/>
    <property type="evidence" value="ECO:0007669"/>
    <property type="project" value="InterPro"/>
</dbReference>
<organism evidence="5 6">
    <name type="scientific">Caenispirillum bisanense</name>
    <dbReference type="NCBI Taxonomy" id="414052"/>
    <lineage>
        <taxon>Bacteria</taxon>
        <taxon>Pseudomonadati</taxon>
        <taxon>Pseudomonadota</taxon>
        <taxon>Alphaproteobacteria</taxon>
        <taxon>Rhodospirillales</taxon>
        <taxon>Novispirillaceae</taxon>
        <taxon>Caenispirillum</taxon>
    </lineage>
</organism>
<dbReference type="Gene3D" id="1.20.1250.20">
    <property type="entry name" value="MFS general substrate transporter like domains"/>
    <property type="match status" value="1"/>
</dbReference>
<dbReference type="EMBL" id="OCNJ01000003">
    <property type="protein sequence ID" value="SOD93597.1"/>
    <property type="molecule type" value="Genomic_DNA"/>
</dbReference>
<evidence type="ECO:0000313" key="6">
    <source>
        <dbReference type="Proteomes" id="UP000219621"/>
    </source>
</evidence>
<feature type="transmembrane region" description="Helical" evidence="4">
    <location>
        <begin position="41"/>
        <end position="64"/>
    </location>
</feature>
<feature type="transmembrane region" description="Helical" evidence="4">
    <location>
        <begin position="349"/>
        <end position="368"/>
    </location>
</feature>
<evidence type="ECO:0000256" key="1">
    <source>
        <dbReference type="ARBA" id="ARBA00022692"/>
    </source>
</evidence>
<dbReference type="SUPFAM" id="SSF103473">
    <property type="entry name" value="MFS general substrate transporter"/>
    <property type="match status" value="1"/>
</dbReference>
<gene>
    <name evidence="5" type="ORF">SAMN05421508_103123</name>
</gene>
<evidence type="ECO:0000256" key="4">
    <source>
        <dbReference type="SAM" id="Phobius"/>
    </source>
</evidence>
<accession>A0A286GDL7</accession>
<dbReference type="PANTHER" id="PTHR11360:SF290">
    <property type="entry name" value="MONOCARBOXYLATE MFS PERMEASE"/>
    <property type="match status" value="1"/>
</dbReference>
<dbReference type="InterPro" id="IPR011701">
    <property type="entry name" value="MFS"/>
</dbReference>
<reference evidence="5 6" key="1">
    <citation type="submission" date="2017-09" db="EMBL/GenBank/DDBJ databases">
        <authorList>
            <person name="Ehlers B."/>
            <person name="Leendertz F.H."/>
        </authorList>
    </citation>
    <scope>NUCLEOTIDE SEQUENCE [LARGE SCALE GENOMIC DNA]</scope>
    <source>
        <strain evidence="5 6">USBA 140</strain>
    </source>
</reference>
<proteinExistence type="predicted"/>
<feature type="transmembrane region" description="Helical" evidence="4">
    <location>
        <begin position="160"/>
        <end position="180"/>
    </location>
</feature>
<feature type="transmembrane region" description="Helical" evidence="4">
    <location>
        <begin position="135"/>
        <end position="154"/>
    </location>
</feature>
<feature type="transmembrane region" description="Helical" evidence="4">
    <location>
        <begin position="225"/>
        <end position="247"/>
    </location>
</feature>
<sequence>MTWFFGWTVVRAAFVLALFGWGVGFYGPPVFLHAVQVRTGWPVAAVSAAVTLHFLVGALVVANLPRLHRRFGVPAVTTGGSLLLALGVGGWAVAAEPWHLIAATLLSGAGWVTMGAAAVNAVLAPWFVARRPAALAMAYNGASLGGVVFSPLWVAAIAGWGFPAAAAAVGVVMVAVVAMLSARVFRLTPAALGQHSDGGAPPAAAAAVETAAPLPAGGIWRDGRFATLTGAMALTLFAQIGLLAHLVSVLAPVLGAQEAGLLAGLATALAIAGRTLVGWLLPAGADRRLAAAASLAVQIAGSLVLAAAAGSLPLLVAGVALFGFGIGNATSLPPLVAQQEFRRADCLRAVALMVATAQAAYAFAPAAFGLLRGGSDGNAALFLAAAAVQAVAVVVLLGGRALRVRAAA</sequence>
<dbReference type="InterPro" id="IPR050327">
    <property type="entry name" value="Proton-linked_MCT"/>
</dbReference>
<evidence type="ECO:0000256" key="2">
    <source>
        <dbReference type="ARBA" id="ARBA00022989"/>
    </source>
</evidence>
<keyword evidence="3 4" id="KW-0472">Membrane</keyword>
<dbReference type="InterPro" id="IPR036259">
    <property type="entry name" value="MFS_trans_sf"/>
</dbReference>
<feature type="transmembrane region" description="Helical" evidence="4">
    <location>
        <begin position="289"/>
        <end position="309"/>
    </location>
</feature>
<feature type="transmembrane region" description="Helical" evidence="4">
    <location>
        <begin position="12"/>
        <end position="35"/>
    </location>
</feature>
<evidence type="ECO:0000313" key="5">
    <source>
        <dbReference type="EMBL" id="SOD93597.1"/>
    </source>
</evidence>
<name>A0A286GDL7_9PROT</name>
<feature type="transmembrane region" description="Helical" evidence="4">
    <location>
        <begin position="100"/>
        <end position="123"/>
    </location>
</feature>
<feature type="transmembrane region" description="Helical" evidence="4">
    <location>
        <begin position="315"/>
        <end position="337"/>
    </location>
</feature>
<evidence type="ECO:0000256" key="3">
    <source>
        <dbReference type="ARBA" id="ARBA00023136"/>
    </source>
</evidence>
<protein>
    <submittedName>
        <fullName evidence="5">Cyanate permease</fullName>
    </submittedName>
</protein>
<feature type="transmembrane region" description="Helical" evidence="4">
    <location>
        <begin position="71"/>
        <end position="94"/>
    </location>
</feature>
<dbReference type="RefSeq" id="WP_097278490.1">
    <property type="nucleotide sequence ID" value="NZ_OCNJ01000003.1"/>
</dbReference>
<dbReference type="PANTHER" id="PTHR11360">
    <property type="entry name" value="MONOCARBOXYLATE TRANSPORTER"/>
    <property type="match status" value="1"/>
</dbReference>
<keyword evidence="2 4" id="KW-1133">Transmembrane helix</keyword>